<evidence type="ECO:0000256" key="5">
    <source>
        <dbReference type="ARBA" id="ARBA00022695"/>
    </source>
</evidence>
<evidence type="ECO:0000259" key="11">
    <source>
        <dbReference type="SMART" id="SM00483"/>
    </source>
</evidence>
<dbReference type="Pfam" id="PF14716">
    <property type="entry name" value="HHH_8"/>
    <property type="match status" value="1"/>
</dbReference>
<protein>
    <recommendedName>
        <fullName evidence="2">DNA-directed DNA polymerase</fullName>
        <ecNumber evidence="2">2.7.7.7</ecNumber>
    </recommendedName>
</protein>
<dbReference type="CDD" id="cd00141">
    <property type="entry name" value="NT_POLXc"/>
    <property type="match status" value="1"/>
</dbReference>
<dbReference type="InterPro" id="IPR050243">
    <property type="entry name" value="PHP_phosphatase"/>
</dbReference>
<dbReference type="GO" id="GO:0003677">
    <property type="term" value="F:DNA binding"/>
    <property type="evidence" value="ECO:0007669"/>
    <property type="project" value="InterPro"/>
</dbReference>
<dbReference type="SUPFAM" id="SSF89550">
    <property type="entry name" value="PHP domain-like"/>
    <property type="match status" value="1"/>
</dbReference>
<reference evidence="12 13" key="1">
    <citation type="submission" date="2016-10" db="EMBL/GenBank/DDBJ databases">
        <authorList>
            <person name="de Groot N.N."/>
        </authorList>
    </citation>
    <scope>NUCLEOTIDE SEQUENCE [LARGE SCALE GENOMIC DNA]</scope>
    <source>
        <strain evidence="12 13">CGMCC 1.7727</strain>
    </source>
</reference>
<dbReference type="GO" id="GO:0008270">
    <property type="term" value="F:zinc ion binding"/>
    <property type="evidence" value="ECO:0007669"/>
    <property type="project" value="TreeGrafter"/>
</dbReference>
<keyword evidence="7" id="KW-0239">DNA-directed DNA polymerase</keyword>
<evidence type="ECO:0000256" key="7">
    <source>
        <dbReference type="ARBA" id="ARBA00022932"/>
    </source>
</evidence>
<evidence type="ECO:0000256" key="8">
    <source>
        <dbReference type="ARBA" id="ARBA00049244"/>
    </source>
</evidence>
<dbReference type="SMART" id="SM00481">
    <property type="entry name" value="POLIIIAc"/>
    <property type="match status" value="1"/>
</dbReference>
<dbReference type="InterPro" id="IPR003141">
    <property type="entry name" value="Pol/His_phosphatase_N"/>
</dbReference>
<dbReference type="AlphaFoldDB" id="A0A1H9UG67"/>
<dbReference type="GO" id="GO:0003887">
    <property type="term" value="F:DNA-directed DNA polymerase activity"/>
    <property type="evidence" value="ECO:0007669"/>
    <property type="project" value="UniProtKB-KW"/>
</dbReference>
<feature type="domain" description="Helix-hairpin-helix DNA-binding motif class 1" evidence="9">
    <location>
        <begin position="125"/>
        <end position="144"/>
    </location>
</feature>
<evidence type="ECO:0000259" key="9">
    <source>
        <dbReference type="SMART" id="SM00278"/>
    </source>
</evidence>
<dbReference type="GO" id="GO:0005829">
    <property type="term" value="C:cytosol"/>
    <property type="evidence" value="ECO:0007669"/>
    <property type="project" value="TreeGrafter"/>
</dbReference>
<dbReference type="PANTHER" id="PTHR36928:SF1">
    <property type="entry name" value="PHOSPHATASE YCDX-RELATED"/>
    <property type="match status" value="1"/>
</dbReference>
<dbReference type="Gene3D" id="3.20.20.140">
    <property type="entry name" value="Metal-dependent hydrolases"/>
    <property type="match status" value="1"/>
</dbReference>
<keyword evidence="13" id="KW-1185">Reference proteome</keyword>
<dbReference type="EC" id="2.7.7.7" evidence="2"/>
<dbReference type="InterPro" id="IPR004013">
    <property type="entry name" value="PHP_dom"/>
</dbReference>
<dbReference type="PANTHER" id="PTHR36928">
    <property type="entry name" value="PHOSPHATASE YCDX-RELATED"/>
    <property type="match status" value="1"/>
</dbReference>
<evidence type="ECO:0000313" key="13">
    <source>
        <dbReference type="Proteomes" id="UP000199687"/>
    </source>
</evidence>
<evidence type="ECO:0000256" key="6">
    <source>
        <dbReference type="ARBA" id="ARBA00022705"/>
    </source>
</evidence>
<feature type="domain" description="Helix-hairpin-helix DNA-binding motif class 1" evidence="9">
    <location>
        <begin position="50"/>
        <end position="69"/>
    </location>
</feature>
<comment type="cofactor">
    <cofactor evidence="1">
        <name>Mg(2+)</name>
        <dbReference type="ChEBI" id="CHEBI:18420"/>
    </cofactor>
</comment>
<dbReference type="FunFam" id="3.20.20.140:FF:000047">
    <property type="entry name" value="PHP domain-containing protein"/>
    <property type="match status" value="1"/>
</dbReference>
<organism evidence="12 13">
    <name type="scientific">Gracilibacillus ureilyticus</name>
    <dbReference type="NCBI Taxonomy" id="531814"/>
    <lineage>
        <taxon>Bacteria</taxon>
        <taxon>Bacillati</taxon>
        <taxon>Bacillota</taxon>
        <taxon>Bacilli</taxon>
        <taxon>Bacillales</taxon>
        <taxon>Bacillaceae</taxon>
        <taxon>Gracilibacillus</taxon>
    </lineage>
</organism>
<evidence type="ECO:0000256" key="4">
    <source>
        <dbReference type="ARBA" id="ARBA00022679"/>
    </source>
</evidence>
<keyword evidence="3" id="KW-0237">DNA synthesis</keyword>
<dbReference type="OrthoDB" id="9808747at2"/>
<proteinExistence type="predicted"/>
<dbReference type="Gene3D" id="3.30.210.10">
    <property type="entry name" value="DNA polymerase, thumb domain"/>
    <property type="match status" value="1"/>
</dbReference>
<name>A0A1H9UG67_9BACI</name>
<dbReference type="Gene3D" id="1.10.150.110">
    <property type="entry name" value="DNA polymerase beta, N-terminal domain-like"/>
    <property type="match status" value="1"/>
</dbReference>
<dbReference type="GO" id="GO:0006281">
    <property type="term" value="P:DNA repair"/>
    <property type="evidence" value="ECO:0007669"/>
    <property type="project" value="InterPro"/>
</dbReference>
<dbReference type="InterPro" id="IPR022311">
    <property type="entry name" value="PolX-like"/>
</dbReference>
<dbReference type="InterPro" id="IPR043519">
    <property type="entry name" value="NT_sf"/>
</dbReference>
<dbReference type="Pfam" id="PF02811">
    <property type="entry name" value="PHP"/>
    <property type="match status" value="1"/>
</dbReference>
<gene>
    <name evidence="12" type="ORF">SAMN04487944_11784</name>
</gene>
<keyword evidence="5" id="KW-0548">Nucleotidyltransferase</keyword>
<dbReference type="InterPro" id="IPR016195">
    <property type="entry name" value="Pol/histidinol_Pase-like"/>
</dbReference>
<accession>A0A1H9UG67</accession>
<dbReference type="EMBL" id="FOGL01000017">
    <property type="protein sequence ID" value="SES08349.1"/>
    <property type="molecule type" value="Genomic_DNA"/>
</dbReference>
<dbReference type="PIRSF" id="PIRSF005047">
    <property type="entry name" value="UCP005047_YshC"/>
    <property type="match status" value="1"/>
</dbReference>
<feature type="domain" description="Helix-hairpin-helix DNA-binding motif class 1" evidence="9">
    <location>
        <begin position="90"/>
        <end position="109"/>
    </location>
</feature>
<feature type="domain" description="Polymerase/histidinol phosphatase N-terminal" evidence="10">
    <location>
        <begin position="338"/>
        <end position="417"/>
    </location>
</feature>
<dbReference type="InterPro" id="IPR003583">
    <property type="entry name" value="Hlx-hairpin-Hlx_DNA-bd_motif"/>
</dbReference>
<dbReference type="SMART" id="SM00278">
    <property type="entry name" value="HhH1"/>
    <property type="match status" value="3"/>
</dbReference>
<dbReference type="Pfam" id="PF14791">
    <property type="entry name" value="DNA_pol_B_thumb"/>
    <property type="match status" value="1"/>
</dbReference>
<evidence type="ECO:0000256" key="2">
    <source>
        <dbReference type="ARBA" id="ARBA00012417"/>
    </source>
</evidence>
<evidence type="ECO:0000313" key="12">
    <source>
        <dbReference type="EMBL" id="SES08349.1"/>
    </source>
</evidence>
<evidence type="ECO:0000256" key="3">
    <source>
        <dbReference type="ARBA" id="ARBA00022634"/>
    </source>
</evidence>
<dbReference type="GO" id="GO:0042578">
    <property type="term" value="F:phosphoric ester hydrolase activity"/>
    <property type="evidence" value="ECO:0007669"/>
    <property type="project" value="TreeGrafter"/>
</dbReference>
<feature type="domain" description="DNA-directed DNA polymerase X" evidence="11">
    <location>
        <begin position="2"/>
        <end position="316"/>
    </location>
</feature>
<dbReference type="Gene3D" id="3.30.460.10">
    <property type="entry name" value="Beta Polymerase, domain 2"/>
    <property type="match status" value="1"/>
</dbReference>
<dbReference type="SMART" id="SM00483">
    <property type="entry name" value="POLXc"/>
    <property type="match status" value="1"/>
</dbReference>
<comment type="catalytic activity">
    <reaction evidence="8">
        <text>DNA(n) + a 2'-deoxyribonucleoside 5'-triphosphate = DNA(n+1) + diphosphate</text>
        <dbReference type="Rhea" id="RHEA:22508"/>
        <dbReference type="Rhea" id="RHEA-COMP:17339"/>
        <dbReference type="Rhea" id="RHEA-COMP:17340"/>
        <dbReference type="ChEBI" id="CHEBI:33019"/>
        <dbReference type="ChEBI" id="CHEBI:61560"/>
        <dbReference type="ChEBI" id="CHEBI:173112"/>
        <dbReference type="EC" id="2.7.7.7"/>
    </reaction>
</comment>
<dbReference type="STRING" id="531814.SAMN04487944_11784"/>
<dbReference type="InterPro" id="IPR037160">
    <property type="entry name" value="DNA_Pol_thumb_sf"/>
</dbReference>
<dbReference type="InterPro" id="IPR047967">
    <property type="entry name" value="PolX_PHP"/>
</dbReference>
<dbReference type="CDD" id="cd07436">
    <property type="entry name" value="PHP_PolX"/>
    <property type="match status" value="1"/>
</dbReference>
<dbReference type="RefSeq" id="WP_089742760.1">
    <property type="nucleotide sequence ID" value="NZ_FOGL01000017.1"/>
</dbReference>
<dbReference type="NCBIfam" id="NF006375">
    <property type="entry name" value="PRK08609.1"/>
    <property type="match status" value="1"/>
</dbReference>
<evidence type="ECO:0000259" key="10">
    <source>
        <dbReference type="SMART" id="SM00481"/>
    </source>
</evidence>
<dbReference type="Gene3D" id="1.10.150.20">
    <property type="entry name" value="5' to 3' exonuclease, C-terminal subdomain"/>
    <property type="match status" value="1"/>
</dbReference>
<keyword evidence="6" id="KW-0235">DNA replication</keyword>
<dbReference type="Pfam" id="PF14520">
    <property type="entry name" value="HHH_5"/>
    <property type="match status" value="1"/>
</dbReference>
<dbReference type="InterPro" id="IPR029398">
    <property type="entry name" value="PolB_thumb"/>
</dbReference>
<dbReference type="SUPFAM" id="SSF47802">
    <property type="entry name" value="DNA polymerase beta, N-terminal domain-like"/>
    <property type="match status" value="1"/>
</dbReference>
<evidence type="ECO:0000256" key="1">
    <source>
        <dbReference type="ARBA" id="ARBA00001946"/>
    </source>
</evidence>
<dbReference type="InterPro" id="IPR010996">
    <property type="entry name" value="HHH_MUS81"/>
</dbReference>
<dbReference type="InterPro" id="IPR027421">
    <property type="entry name" value="DNA_pol_lamdba_lyase_dom_sf"/>
</dbReference>
<sequence length="573" mass="64714">MTVNKKDVIKLLEKIATYLELKGENPFKISAYRKAAQALERDERSLSAITDFTKLQGVGKGTAAVITDYIENGESETLVQLEKEVPAGLIPLLHVQGLGGKKLAKLYQELNITDAQTLRKACENGQLQDLKGFGKKTEEKILDALNKVNERPERLPAAVVLPVVDKVEAYLQSIDEIIRYSIAGSMRRFRETVKDLDFIVSTDKPEAVQKKLLEMDGIVETIAAGDTKVSVTVNYRYDISIDFRIITDQEFPTTLHHFTGSKDHNVLMRQLAKAQGKKISEYGVEDVETGEVQTFETEEQFFQSFGLAYIPPELRQGKDELKLAENDIQVIQDEDIKGDLHMHTTWSDGAQSVEEMVERAIEKGYDYIAITDHSKYLRVANGLNEERLRKQAKEIEQAREKYPDIHIFRGVEMDILPDGSLDFEDEFLQELDFVIGSIHSSFSQSEKLIHQRLLTALENPYVNMIAHPTGRLIGKRDGYRVNVKWLIDQAKRTGTILELNANPNRLDLAAEWVAIAQEHGVKIAINTDAHSYSMLEHMPIGCGTARRGGLTTDTVVNSWPKDKLIEFLKSQKK</sequence>
<dbReference type="SUPFAM" id="SSF81301">
    <property type="entry name" value="Nucleotidyltransferase"/>
    <property type="match status" value="1"/>
</dbReference>
<dbReference type="Proteomes" id="UP000199687">
    <property type="component" value="Unassembled WGS sequence"/>
</dbReference>
<keyword evidence="4" id="KW-0808">Transferase</keyword>
<dbReference type="InterPro" id="IPR002054">
    <property type="entry name" value="DNA-dir_DNA_pol_X"/>
</dbReference>